<dbReference type="EMBL" id="CP104562">
    <property type="protein sequence ID" value="UXH76203.1"/>
    <property type="molecule type" value="Genomic_DNA"/>
</dbReference>
<dbReference type="RefSeq" id="WP_261755936.1">
    <property type="nucleotide sequence ID" value="NZ_CP104562.2"/>
</dbReference>
<feature type="domain" description="Shedu protein SduA C-terminal" evidence="1">
    <location>
        <begin position="69"/>
        <end position="200"/>
    </location>
</feature>
<keyword evidence="3" id="KW-1185">Reference proteome</keyword>
<evidence type="ECO:0000313" key="3">
    <source>
        <dbReference type="Proteomes" id="UP001064933"/>
    </source>
</evidence>
<reference evidence="2" key="1">
    <citation type="submission" date="2022-10" db="EMBL/GenBank/DDBJ databases">
        <title>Characterization and whole genome sequencing of a new Roseateles species, isolated from fresh water.</title>
        <authorList>
            <person name="Guliayeva D.Y."/>
            <person name="Akhremchuk A.E."/>
            <person name="Sikolenko M.A."/>
            <person name="Valentovich L.N."/>
            <person name="Sidarenka A.V."/>
        </authorList>
    </citation>
    <scope>NUCLEOTIDE SEQUENCE</scope>
    <source>
        <strain evidence="2">BIM B-1768</strain>
    </source>
</reference>
<evidence type="ECO:0000313" key="2">
    <source>
        <dbReference type="EMBL" id="UXH76203.1"/>
    </source>
</evidence>
<dbReference type="Pfam" id="PF14082">
    <property type="entry name" value="SduA_C"/>
    <property type="match status" value="1"/>
</dbReference>
<dbReference type="Proteomes" id="UP001064933">
    <property type="component" value="Chromosome"/>
</dbReference>
<accession>A0ABY6AY26</accession>
<organism evidence="2 3">
    <name type="scientific">Roseateles amylovorans</name>
    <dbReference type="NCBI Taxonomy" id="2978473"/>
    <lineage>
        <taxon>Bacteria</taxon>
        <taxon>Pseudomonadati</taxon>
        <taxon>Pseudomonadota</taxon>
        <taxon>Betaproteobacteria</taxon>
        <taxon>Burkholderiales</taxon>
        <taxon>Sphaerotilaceae</taxon>
        <taxon>Roseateles</taxon>
    </lineage>
</organism>
<sequence>MTTKGKYIEQDWNKLNSQPPALPCSPDLEAALASCSGEQAFQESLARHSEYLPHLANHHHGVWFDWVLYKYPLPTGNVTDFAYLETTSAENTIVLIEIEDPSKRMWKGPPNKPAKSVEFNAAIEQVTRWRTDLKDPQKLSALIADFKRMLGASGKAANPWKVVYGLVYGRSSENITDEQKAAYSDLQDSLGIKLMTFDHLVTRHKNSAGRVKNVMSVSVPGPTFSYLYLNAPPRSEFGYLTSGALKVGKEAREVIVSMGYDLDAWERGEPLSLNDKKPIGHISSIFPKQGTT</sequence>
<name>A0ABY6AY26_9BURK</name>
<dbReference type="InterPro" id="IPR025359">
    <property type="entry name" value="SduA_C"/>
</dbReference>
<proteinExistence type="predicted"/>
<gene>
    <name evidence="2" type="ORF">N4261_14110</name>
</gene>
<evidence type="ECO:0000259" key="1">
    <source>
        <dbReference type="Pfam" id="PF14082"/>
    </source>
</evidence>
<protein>
    <submittedName>
        <fullName evidence="2">DUF4263 domain-containing protein</fullName>
    </submittedName>
</protein>